<organism evidence="2 3">
    <name type="scientific">Candidatus Wallbacteria bacterium GWC2_49_35</name>
    <dbReference type="NCBI Taxonomy" id="1817813"/>
    <lineage>
        <taxon>Bacteria</taxon>
        <taxon>Candidatus Walliibacteriota</taxon>
    </lineage>
</organism>
<dbReference type="NCBIfam" id="TIGR03936">
    <property type="entry name" value="sam_1_link_chp"/>
    <property type="match status" value="1"/>
</dbReference>
<name>A0A1F7WDA0_9BACT</name>
<feature type="domain" description="DUF2344" evidence="1">
    <location>
        <begin position="18"/>
        <end position="182"/>
    </location>
</feature>
<protein>
    <recommendedName>
        <fullName evidence="1">DUF2344 domain-containing protein</fullName>
    </recommendedName>
</protein>
<dbReference type="Proteomes" id="UP000178735">
    <property type="component" value="Unassembled WGS sequence"/>
</dbReference>
<evidence type="ECO:0000313" key="3">
    <source>
        <dbReference type="Proteomes" id="UP000178735"/>
    </source>
</evidence>
<comment type="caution">
    <text evidence="2">The sequence shown here is derived from an EMBL/GenBank/DDBJ whole genome shotgun (WGS) entry which is preliminary data.</text>
</comment>
<dbReference type="AlphaFoldDB" id="A0A1F7WDA0"/>
<gene>
    <name evidence="2" type="ORF">A2008_07910</name>
</gene>
<sequence length="234" mass="26090">MLNKSKAEYMQNNEYILQAWYEKSGTIKYTAHRDVINIFYISIVRAALPVFYTEGFTRKPKLSFSPALPLGVSSKCEFVNIYLKNKIAADGAMLSALDRSFPPGIKFFRLEYPGGDINTTISNIRAFEYSCEIEAEFDKFPGAADSLKSRIASIGAAESVTVDYNGKSRDIKPYIESCALISEGPEKIGFRLNTALIAGSSIKAHLVISYLMGEHKEKMIYSAGVSKEKLIYKN</sequence>
<evidence type="ECO:0000259" key="1">
    <source>
        <dbReference type="Pfam" id="PF10105"/>
    </source>
</evidence>
<dbReference type="InterPro" id="IPR018768">
    <property type="entry name" value="DUF2344"/>
</dbReference>
<dbReference type="STRING" id="1817813.A2008_07910"/>
<dbReference type="EMBL" id="MGFH01000251">
    <property type="protein sequence ID" value="OGM00773.1"/>
    <property type="molecule type" value="Genomic_DNA"/>
</dbReference>
<evidence type="ECO:0000313" key="2">
    <source>
        <dbReference type="EMBL" id="OGM00773.1"/>
    </source>
</evidence>
<proteinExistence type="predicted"/>
<reference evidence="2 3" key="1">
    <citation type="journal article" date="2016" name="Nat. Commun.">
        <title>Thousands of microbial genomes shed light on interconnected biogeochemical processes in an aquifer system.</title>
        <authorList>
            <person name="Anantharaman K."/>
            <person name="Brown C.T."/>
            <person name="Hug L.A."/>
            <person name="Sharon I."/>
            <person name="Castelle C.J."/>
            <person name="Probst A.J."/>
            <person name="Thomas B.C."/>
            <person name="Singh A."/>
            <person name="Wilkins M.J."/>
            <person name="Karaoz U."/>
            <person name="Brodie E.L."/>
            <person name="Williams K.H."/>
            <person name="Hubbard S.S."/>
            <person name="Banfield J.F."/>
        </authorList>
    </citation>
    <scope>NUCLEOTIDE SEQUENCE [LARGE SCALE GENOMIC DNA]</scope>
</reference>
<dbReference type="Pfam" id="PF10105">
    <property type="entry name" value="DUF2344"/>
    <property type="match status" value="1"/>
</dbReference>
<accession>A0A1F7WDA0</accession>